<sequence>MPDFSSAETEVLSKIYSLLEDITSPEKVTAILAQCAEDLNPYMAFLMRSAGDSSWTRVSEDERRAQGRSVLSTLLQKRSMPGNRTPLFHAIIQAKDRNSSEILSPILAACRPLTASTSTDIRDACIIIDNNEMFQSLRCSAEYEDHLLSDSERLFFSKTEKRDAIEVKAEISNSQSSNKPKFTADFMIPMFQQRMRESGKLELYFVAQGRMWCLAFRNLEGFPQPRAHLWTRIRNRKVSVPANPWSVSLSLVDGSLPTPVEATVSISPARSSSGGRTSVNDHDLEIVGLSTKPKHQLVPTRLESDAKTKVDDRRQKRTQREIYALFDSSVLSSGSMYITDDGSLSGKVEAILADVSTGTKQKLKAVAKDDVPDNDVSSVCL</sequence>
<comment type="caution">
    <text evidence="1">The sequence shown here is derived from an EMBL/GenBank/DDBJ whole genome shotgun (WGS) entry which is preliminary data.</text>
</comment>
<reference evidence="1" key="1">
    <citation type="submission" date="2020-11" db="EMBL/GenBank/DDBJ databases">
        <authorList>
            <consortium name="DOE Joint Genome Institute"/>
            <person name="Ahrendt S."/>
            <person name="Riley R."/>
            <person name="Andreopoulos W."/>
            <person name="Labutti K."/>
            <person name="Pangilinan J."/>
            <person name="Ruiz-Duenas F.J."/>
            <person name="Barrasa J.M."/>
            <person name="Sanchez-Garcia M."/>
            <person name="Camarero S."/>
            <person name="Miyauchi S."/>
            <person name="Serrano A."/>
            <person name="Linde D."/>
            <person name="Babiker R."/>
            <person name="Drula E."/>
            <person name="Ayuso-Fernandez I."/>
            <person name="Pacheco R."/>
            <person name="Padilla G."/>
            <person name="Ferreira P."/>
            <person name="Barriuso J."/>
            <person name="Kellner H."/>
            <person name="Castanera R."/>
            <person name="Alfaro M."/>
            <person name="Ramirez L."/>
            <person name="Pisabarro A.G."/>
            <person name="Kuo A."/>
            <person name="Tritt A."/>
            <person name="Lipzen A."/>
            <person name="He G."/>
            <person name="Yan M."/>
            <person name="Ng V."/>
            <person name="Cullen D."/>
            <person name="Martin F."/>
            <person name="Rosso M.-N."/>
            <person name="Henrissat B."/>
            <person name="Hibbett D."/>
            <person name="Martinez A.T."/>
            <person name="Grigoriev I.V."/>
        </authorList>
    </citation>
    <scope>NUCLEOTIDE SEQUENCE</scope>
    <source>
        <strain evidence="1">AH 40177</strain>
    </source>
</reference>
<proteinExistence type="predicted"/>
<dbReference type="Proteomes" id="UP000772434">
    <property type="component" value="Unassembled WGS sequence"/>
</dbReference>
<keyword evidence="2" id="KW-1185">Reference proteome</keyword>
<gene>
    <name evidence="1" type="ORF">BDP27DRAFT_1330754</name>
</gene>
<protein>
    <submittedName>
        <fullName evidence="1">Uncharacterized protein</fullName>
    </submittedName>
</protein>
<evidence type="ECO:0000313" key="1">
    <source>
        <dbReference type="EMBL" id="KAF9066286.1"/>
    </source>
</evidence>
<dbReference type="OrthoDB" id="2959034at2759"/>
<accession>A0A9P5U4U5</accession>
<evidence type="ECO:0000313" key="2">
    <source>
        <dbReference type="Proteomes" id="UP000772434"/>
    </source>
</evidence>
<dbReference type="AlphaFoldDB" id="A0A9P5U4U5"/>
<dbReference type="EMBL" id="JADNRY010000089">
    <property type="protein sequence ID" value="KAF9066286.1"/>
    <property type="molecule type" value="Genomic_DNA"/>
</dbReference>
<name>A0A9P5U4U5_9AGAR</name>
<organism evidence="1 2">
    <name type="scientific">Rhodocollybia butyracea</name>
    <dbReference type="NCBI Taxonomy" id="206335"/>
    <lineage>
        <taxon>Eukaryota</taxon>
        <taxon>Fungi</taxon>
        <taxon>Dikarya</taxon>
        <taxon>Basidiomycota</taxon>
        <taxon>Agaricomycotina</taxon>
        <taxon>Agaricomycetes</taxon>
        <taxon>Agaricomycetidae</taxon>
        <taxon>Agaricales</taxon>
        <taxon>Marasmiineae</taxon>
        <taxon>Omphalotaceae</taxon>
        <taxon>Rhodocollybia</taxon>
    </lineage>
</organism>